<evidence type="ECO:0000256" key="8">
    <source>
        <dbReference type="ARBA" id="ARBA00023065"/>
    </source>
</evidence>
<dbReference type="InterPro" id="IPR016449">
    <property type="entry name" value="K_chnl_inward-rec_Kir"/>
</dbReference>
<evidence type="ECO:0000259" key="13">
    <source>
        <dbReference type="Pfam" id="PF01007"/>
    </source>
</evidence>
<keyword evidence="10 11" id="KW-0407">Ion channel</keyword>
<keyword evidence="8 11" id="KW-0406">Ion transport</keyword>
<dbReference type="SUPFAM" id="SSF81296">
    <property type="entry name" value="E set domains"/>
    <property type="match status" value="1"/>
</dbReference>
<keyword evidence="2 11" id="KW-0813">Transport</keyword>
<evidence type="ECO:0000313" key="16">
    <source>
        <dbReference type="Proteomes" id="UP000037510"/>
    </source>
</evidence>
<accession>A0A0L7KS10</accession>
<dbReference type="GO" id="GO:0005242">
    <property type="term" value="F:inward rectifier potassium channel activity"/>
    <property type="evidence" value="ECO:0007669"/>
    <property type="project" value="InterPro"/>
</dbReference>
<keyword evidence="7 12" id="KW-1133">Transmembrane helix</keyword>
<evidence type="ECO:0000256" key="7">
    <source>
        <dbReference type="ARBA" id="ARBA00022989"/>
    </source>
</evidence>
<comment type="similarity">
    <text evidence="11">Belongs to the inward rectifier-type potassium channel (TC 1.A.2.1) family.</text>
</comment>
<dbReference type="Gene3D" id="2.60.40.1400">
    <property type="entry name" value="G protein-activated inward rectifier potassium channel 1"/>
    <property type="match status" value="1"/>
</dbReference>
<feature type="domain" description="Potassium channel inwardly rectifying transmembrane" evidence="13">
    <location>
        <begin position="6"/>
        <end position="151"/>
    </location>
</feature>
<evidence type="ECO:0000256" key="3">
    <source>
        <dbReference type="ARBA" id="ARBA00022538"/>
    </source>
</evidence>
<keyword evidence="3 11" id="KW-0633">Potassium transport</keyword>
<dbReference type="InterPro" id="IPR014756">
    <property type="entry name" value="Ig_E-set"/>
</dbReference>
<feature type="transmembrane region" description="Helical" evidence="12">
    <location>
        <begin position="123"/>
        <end position="146"/>
    </location>
</feature>
<dbReference type="FunFam" id="1.10.287.70:FF:000019">
    <property type="entry name" value="G protein-activated inward rectifier potassium channel 1"/>
    <property type="match status" value="1"/>
</dbReference>
<evidence type="ECO:0000256" key="5">
    <source>
        <dbReference type="ARBA" id="ARBA00022882"/>
    </source>
</evidence>
<evidence type="ECO:0000256" key="9">
    <source>
        <dbReference type="ARBA" id="ARBA00023136"/>
    </source>
</evidence>
<comment type="caution">
    <text evidence="15">The sequence shown here is derived from an EMBL/GenBank/DDBJ whole genome shotgun (WGS) entry which is preliminary data.</text>
</comment>
<keyword evidence="4 11" id="KW-0812">Transmembrane</keyword>
<evidence type="ECO:0000256" key="4">
    <source>
        <dbReference type="ARBA" id="ARBA00022692"/>
    </source>
</evidence>
<dbReference type="InterPro" id="IPR041647">
    <property type="entry name" value="IRK_C"/>
</dbReference>
<dbReference type="AlphaFoldDB" id="A0A0L7KS10"/>
<gene>
    <name evidence="15" type="ORF">OBRU01_22125</name>
</gene>
<dbReference type="EMBL" id="JTDY01006581">
    <property type="protein sequence ID" value="KOB65870.1"/>
    <property type="molecule type" value="Genomic_DNA"/>
</dbReference>
<evidence type="ECO:0000256" key="6">
    <source>
        <dbReference type="ARBA" id="ARBA00022958"/>
    </source>
</evidence>
<feature type="domain" description="Inward rectifier potassium channel C-terminal" evidence="14">
    <location>
        <begin position="158"/>
        <end position="327"/>
    </location>
</feature>
<reference evidence="15 16" key="1">
    <citation type="journal article" date="2015" name="Genome Biol. Evol.">
        <title>The genome of winter moth (Operophtera brumata) provides a genomic perspective on sexual dimorphism and phenology.</title>
        <authorList>
            <person name="Derks M.F."/>
            <person name="Smit S."/>
            <person name="Salis L."/>
            <person name="Schijlen E."/>
            <person name="Bossers A."/>
            <person name="Mateman C."/>
            <person name="Pijl A.S."/>
            <person name="de Ridder D."/>
            <person name="Groenen M.A."/>
            <person name="Visser M.E."/>
            <person name="Megens H.J."/>
        </authorList>
    </citation>
    <scope>NUCLEOTIDE SEQUENCE [LARGE SCALE GENOMIC DNA]</scope>
    <source>
        <strain evidence="15">WM2013NL</strain>
        <tissue evidence="15">Head and thorax</tissue>
    </source>
</reference>
<comment type="subcellular location">
    <subcellularLocation>
        <location evidence="1 11">Membrane</location>
        <topology evidence="1 11">Multi-pass membrane protein</topology>
    </subcellularLocation>
</comment>
<proteinExistence type="inferred from homology"/>
<evidence type="ECO:0000256" key="10">
    <source>
        <dbReference type="ARBA" id="ARBA00023303"/>
    </source>
</evidence>
<dbReference type="GO" id="GO:1990573">
    <property type="term" value="P:potassium ion import across plasma membrane"/>
    <property type="evidence" value="ECO:0007669"/>
    <property type="project" value="TreeGrafter"/>
</dbReference>
<name>A0A0L7KS10_OPEBR</name>
<dbReference type="GO" id="GO:0034702">
    <property type="term" value="C:monoatomic ion channel complex"/>
    <property type="evidence" value="ECO:0007669"/>
    <property type="project" value="UniProtKB-KW"/>
</dbReference>
<evidence type="ECO:0000256" key="11">
    <source>
        <dbReference type="RuleBase" id="RU003822"/>
    </source>
</evidence>
<dbReference type="InterPro" id="IPR013518">
    <property type="entry name" value="K_chnl_inward-rec_Kir_cyto"/>
</dbReference>
<dbReference type="GO" id="GO:0034765">
    <property type="term" value="P:regulation of monoatomic ion transmembrane transport"/>
    <property type="evidence" value="ECO:0007669"/>
    <property type="project" value="TreeGrafter"/>
</dbReference>
<dbReference type="Proteomes" id="UP000037510">
    <property type="component" value="Unassembled WGS sequence"/>
</dbReference>
<dbReference type="SUPFAM" id="SSF81324">
    <property type="entry name" value="Voltage-gated potassium channels"/>
    <property type="match status" value="1"/>
</dbReference>
<evidence type="ECO:0000256" key="12">
    <source>
        <dbReference type="SAM" id="Phobius"/>
    </source>
</evidence>
<evidence type="ECO:0000256" key="2">
    <source>
        <dbReference type="ARBA" id="ARBA00022448"/>
    </source>
</evidence>
<keyword evidence="5 11" id="KW-0851">Voltage-gated channel</keyword>
<dbReference type="Gene3D" id="1.10.287.70">
    <property type="match status" value="1"/>
</dbReference>
<organism evidence="15 16">
    <name type="scientific">Operophtera brumata</name>
    <name type="common">Winter moth</name>
    <name type="synonym">Phalaena brumata</name>
    <dbReference type="NCBI Taxonomy" id="104452"/>
    <lineage>
        <taxon>Eukaryota</taxon>
        <taxon>Metazoa</taxon>
        <taxon>Ecdysozoa</taxon>
        <taxon>Arthropoda</taxon>
        <taxon>Hexapoda</taxon>
        <taxon>Insecta</taxon>
        <taxon>Pterygota</taxon>
        <taxon>Neoptera</taxon>
        <taxon>Endopterygota</taxon>
        <taxon>Lepidoptera</taxon>
        <taxon>Glossata</taxon>
        <taxon>Ditrysia</taxon>
        <taxon>Geometroidea</taxon>
        <taxon>Geometridae</taxon>
        <taxon>Larentiinae</taxon>
        <taxon>Operophtera</taxon>
    </lineage>
</organism>
<feature type="transmembrane region" description="Helical" evidence="12">
    <location>
        <begin position="40"/>
        <end position="63"/>
    </location>
</feature>
<protein>
    <submittedName>
        <fullName evidence="15">Inwardly rectifying k+ channel</fullName>
    </submittedName>
</protein>
<dbReference type="InterPro" id="IPR040445">
    <property type="entry name" value="Kir_TM"/>
</dbReference>
<keyword evidence="6 11" id="KW-0630">Potassium</keyword>
<feature type="transmembrane region" description="Helical" evidence="12">
    <location>
        <begin position="91"/>
        <end position="111"/>
    </location>
</feature>
<keyword evidence="16" id="KW-1185">Reference proteome</keyword>
<dbReference type="Pfam" id="PF17655">
    <property type="entry name" value="IRK_C"/>
    <property type="match status" value="1"/>
</dbReference>
<dbReference type="STRING" id="104452.A0A0L7KS10"/>
<sequence>MTRKVVQKNGEFNIDRTNPNNKFSYFSSWFMTMVEARWRWTLINFFAAFTADWLLFGFIHWLIALTHGDLSDENLPHNQNNSLWTPCVRNIYGFTSTFLFSVEVHTTVAYGKRAITIECPQTVLAMCLQCILSSFFSAFMIGILFAKLTRPKSRTLTILFSKQAVISMRNDKLCFVFRVGDIRKSKILNIKVSVFILRLAVYNEYIEDFEQIELISEIDGCDTTFFLWPVSVIHVIDKGSALYDISAADLLCGKIEILAVFEGLIESTGQPVQARTSYTVKDILWGHRFVSMVENDVNKHYYDVDFSKLSETVQVDTPLCSGHEYEKIMEI</sequence>
<dbReference type="Pfam" id="PF01007">
    <property type="entry name" value="IRK"/>
    <property type="match status" value="1"/>
</dbReference>
<evidence type="ECO:0000259" key="14">
    <source>
        <dbReference type="Pfam" id="PF17655"/>
    </source>
</evidence>
<keyword evidence="9 12" id="KW-0472">Membrane</keyword>
<dbReference type="PRINTS" id="PR01320">
    <property type="entry name" value="KIRCHANNEL"/>
</dbReference>
<evidence type="ECO:0000313" key="15">
    <source>
        <dbReference type="EMBL" id="KOB65870.1"/>
    </source>
</evidence>
<dbReference type="PANTHER" id="PTHR11767">
    <property type="entry name" value="INWARD RECTIFIER POTASSIUM CHANNEL"/>
    <property type="match status" value="1"/>
</dbReference>
<dbReference type="PANTHER" id="PTHR11767:SF113">
    <property type="entry name" value="INWARDLY RECTIFYING POTASSIUM CHANNEL 2, ISOFORM D"/>
    <property type="match status" value="1"/>
</dbReference>
<dbReference type="GO" id="GO:0005886">
    <property type="term" value="C:plasma membrane"/>
    <property type="evidence" value="ECO:0007669"/>
    <property type="project" value="TreeGrafter"/>
</dbReference>
<evidence type="ECO:0000256" key="1">
    <source>
        <dbReference type="ARBA" id="ARBA00004141"/>
    </source>
</evidence>